<organism evidence="7 8">
    <name type="scientific">Mailhella massiliensis</name>
    <dbReference type="NCBI Taxonomy" id="1903261"/>
    <lineage>
        <taxon>Bacteria</taxon>
        <taxon>Pseudomonadati</taxon>
        <taxon>Thermodesulfobacteriota</taxon>
        <taxon>Desulfovibrionia</taxon>
        <taxon>Desulfovibrionales</taxon>
        <taxon>Desulfovibrionaceae</taxon>
        <taxon>Mailhella</taxon>
    </lineage>
</organism>
<evidence type="ECO:0000313" key="7">
    <source>
        <dbReference type="EMBL" id="HJD97654.1"/>
    </source>
</evidence>
<evidence type="ECO:0000256" key="2">
    <source>
        <dbReference type="ARBA" id="ARBA00022692"/>
    </source>
</evidence>
<comment type="subcellular location">
    <subcellularLocation>
        <location evidence="1">Endomembrane system</location>
        <topology evidence="1">Multi-pass membrane protein</topology>
    </subcellularLocation>
</comment>
<keyword evidence="3 5" id="KW-1133">Transmembrane helix</keyword>
<dbReference type="RefSeq" id="WP_304122700.1">
    <property type="nucleotide sequence ID" value="NZ_DYZA01000168.1"/>
</dbReference>
<proteinExistence type="predicted"/>
<accession>A0A921DRH9</accession>
<reference evidence="7" key="2">
    <citation type="submission" date="2021-09" db="EMBL/GenBank/DDBJ databases">
        <authorList>
            <person name="Gilroy R."/>
        </authorList>
    </citation>
    <scope>NUCLEOTIDE SEQUENCE</scope>
    <source>
        <strain evidence="7">ChiGjej2B2-19336</strain>
    </source>
</reference>
<keyword evidence="2 5" id="KW-0812">Transmembrane</keyword>
<evidence type="ECO:0000256" key="3">
    <source>
        <dbReference type="ARBA" id="ARBA00022989"/>
    </source>
</evidence>
<dbReference type="EMBL" id="DYZA01000168">
    <property type="protein sequence ID" value="HJD97654.1"/>
    <property type="molecule type" value="Genomic_DNA"/>
</dbReference>
<feature type="domain" description="DUF1232" evidence="6">
    <location>
        <begin position="66"/>
        <end position="101"/>
    </location>
</feature>
<feature type="transmembrane region" description="Helical" evidence="5">
    <location>
        <begin position="90"/>
        <end position="111"/>
    </location>
</feature>
<sequence length="140" mass="15843">MTEHDEEHRTVVEPELVTDEKYRRAYSDEAFHSKLLRFAGVLGKEGLRSALILYYTLQRKDLPGRTRAIILGALGYLILPTDIIPDLIPIFGFTDDIGILAAALAAVAMYVDDESRVKADAALERWLSKAEKLLHKERDF</sequence>
<feature type="transmembrane region" description="Helical" evidence="5">
    <location>
        <begin position="68"/>
        <end position="84"/>
    </location>
</feature>
<evidence type="ECO:0000259" key="6">
    <source>
        <dbReference type="Pfam" id="PF06803"/>
    </source>
</evidence>
<comment type="caution">
    <text evidence="7">The sequence shown here is derived from an EMBL/GenBank/DDBJ whole genome shotgun (WGS) entry which is preliminary data.</text>
</comment>
<dbReference type="Proteomes" id="UP000698963">
    <property type="component" value="Unassembled WGS sequence"/>
</dbReference>
<evidence type="ECO:0000313" key="8">
    <source>
        <dbReference type="Proteomes" id="UP000698963"/>
    </source>
</evidence>
<reference evidence="7" key="1">
    <citation type="journal article" date="2021" name="PeerJ">
        <title>Extensive microbial diversity within the chicken gut microbiome revealed by metagenomics and culture.</title>
        <authorList>
            <person name="Gilroy R."/>
            <person name="Ravi A."/>
            <person name="Getino M."/>
            <person name="Pursley I."/>
            <person name="Horton D.L."/>
            <person name="Alikhan N.F."/>
            <person name="Baker D."/>
            <person name="Gharbi K."/>
            <person name="Hall N."/>
            <person name="Watson M."/>
            <person name="Adriaenssens E.M."/>
            <person name="Foster-Nyarko E."/>
            <person name="Jarju S."/>
            <person name="Secka A."/>
            <person name="Antonio M."/>
            <person name="Oren A."/>
            <person name="Chaudhuri R.R."/>
            <person name="La Ragione R."/>
            <person name="Hildebrand F."/>
            <person name="Pallen M.J."/>
        </authorList>
    </citation>
    <scope>NUCLEOTIDE SEQUENCE</scope>
    <source>
        <strain evidence="7">ChiGjej2B2-19336</strain>
    </source>
</reference>
<name>A0A921DRH9_9BACT</name>
<dbReference type="GO" id="GO:0012505">
    <property type="term" value="C:endomembrane system"/>
    <property type="evidence" value="ECO:0007669"/>
    <property type="project" value="UniProtKB-SubCell"/>
</dbReference>
<evidence type="ECO:0000256" key="5">
    <source>
        <dbReference type="SAM" id="Phobius"/>
    </source>
</evidence>
<keyword evidence="4 5" id="KW-0472">Membrane</keyword>
<evidence type="ECO:0000256" key="1">
    <source>
        <dbReference type="ARBA" id="ARBA00004127"/>
    </source>
</evidence>
<dbReference type="Pfam" id="PF06803">
    <property type="entry name" value="DUF1232"/>
    <property type="match status" value="1"/>
</dbReference>
<dbReference type="AlphaFoldDB" id="A0A921DRH9"/>
<evidence type="ECO:0000256" key="4">
    <source>
        <dbReference type="ARBA" id="ARBA00023136"/>
    </source>
</evidence>
<protein>
    <submittedName>
        <fullName evidence="7">DUF1232 domain-containing protein</fullName>
    </submittedName>
</protein>
<gene>
    <name evidence="7" type="ORF">K8W16_08420</name>
</gene>
<dbReference type="InterPro" id="IPR010652">
    <property type="entry name" value="DUF1232"/>
</dbReference>